<dbReference type="Proteomes" id="UP000186104">
    <property type="component" value="Chromosome"/>
</dbReference>
<keyword evidence="5 8" id="KW-1133">Transmembrane helix</keyword>
<feature type="transmembrane region" description="Helical" evidence="8">
    <location>
        <begin position="6"/>
        <end position="23"/>
    </location>
</feature>
<evidence type="ECO:0000256" key="8">
    <source>
        <dbReference type="SAM" id="Phobius"/>
    </source>
</evidence>
<evidence type="ECO:0000256" key="2">
    <source>
        <dbReference type="ARBA" id="ARBA00010388"/>
    </source>
</evidence>
<protein>
    <submittedName>
        <fullName evidence="9">Na(+)/H(+) antiporter subunit C</fullName>
    </submittedName>
</protein>
<dbReference type="InterPro" id="IPR039428">
    <property type="entry name" value="NUOK/Mnh_C1-like"/>
</dbReference>
<dbReference type="PANTHER" id="PTHR34583">
    <property type="entry name" value="ANTIPORTER SUBUNIT MNHC2-RELATED"/>
    <property type="match status" value="1"/>
</dbReference>
<evidence type="ECO:0000256" key="4">
    <source>
        <dbReference type="ARBA" id="ARBA00022692"/>
    </source>
</evidence>
<accession>A0A173LMR1</accession>
<dbReference type="STRING" id="499555.BJL86_2806"/>
<keyword evidence="4 8" id="KW-0812">Transmembrane</keyword>
<dbReference type="KEGG" id="dtm:BJL86_2806"/>
<dbReference type="GO" id="GO:0005886">
    <property type="term" value="C:plasma membrane"/>
    <property type="evidence" value="ECO:0007669"/>
    <property type="project" value="UniProtKB-SubCell"/>
</dbReference>
<sequence>MTADFGILLLCGVLSAGGVFLILDRTLLRVILGLMLLSNGINLLLIAMGGPPGNPPILGRGNIEGAGDVDTVVQALILTAIVITAGVVAFLLTLMYRSYQFTTDDEVEDDPEDTKVASRSPKDMSSAPDRDRSDDPLTGEPTELGDQLEYSDSIDDFDAQAKREAKEAEEDKNEGGTK</sequence>
<evidence type="ECO:0000313" key="10">
    <source>
        <dbReference type="Proteomes" id="UP000186104"/>
    </source>
</evidence>
<dbReference type="EMBL" id="CP015961">
    <property type="protein sequence ID" value="ANI93566.1"/>
    <property type="molecule type" value="Genomic_DNA"/>
</dbReference>
<evidence type="ECO:0000256" key="1">
    <source>
        <dbReference type="ARBA" id="ARBA00004651"/>
    </source>
</evidence>
<keyword evidence="3" id="KW-1003">Cell membrane</keyword>
<dbReference type="Gene3D" id="1.10.287.3510">
    <property type="match status" value="1"/>
</dbReference>
<dbReference type="RefSeq" id="WP_067478173.1">
    <property type="nucleotide sequence ID" value="NZ_CP015961.1"/>
</dbReference>
<gene>
    <name evidence="9" type="ORF">BJL86_2806</name>
</gene>
<comment type="subcellular location">
    <subcellularLocation>
        <location evidence="1">Cell membrane</location>
        <topology evidence="1">Multi-pass membrane protein</topology>
    </subcellularLocation>
</comment>
<feature type="compositionally biased region" description="Acidic residues" evidence="7">
    <location>
        <begin position="103"/>
        <end position="112"/>
    </location>
</feature>
<feature type="transmembrane region" description="Helical" evidence="8">
    <location>
        <begin position="71"/>
        <end position="92"/>
    </location>
</feature>
<keyword evidence="10" id="KW-1185">Reference proteome</keyword>
<evidence type="ECO:0000256" key="7">
    <source>
        <dbReference type="SAM" id="MobiDB-lite"/>
    </source>
</evidence>
<name>A0A173LMR1_9ACTN</name>
<dbReference type="Pfam" id="PF00420">
    <property type="entry name" value="Oxidored_q2"/>
    <property type="match status" value="1"/>
</dbReference>
<evidence type="ECO:0000256" key="6">
    <source>
        <dbReference type="ARBA" id="ARBA00023136"/>
    </source>
</evidence>
<keyword evidence="6 8" id="KW-0472">Membrane</keyword>
<dbReference type="PANTHER" id="PTHR34583:SF2">
    <property type="entry name" value="ANTIPORTER SUBUNIT MNHC2-RELATED"/>
    <property type="match status" value="1"/>
</dbReference>
<dbReference type="InterPro" id="IPR050601">
    <property type="entry name" value="CPA3_antiporter_subunitC"/>
</dbReference>
<organism evidence="9 10">
    <name type="scientific">Dietzia timorensis</name>
    <dbReference type="NCBI Taxonomy" id="499555"/>
    <lineage>
        <taxon>Bacteria</taxon>
        <taxon>Bacillati</taxon>
        <taxon>Actinomycetota</taxon>
        <taxon>Actinomycetes</taxon>
        <taxon>Mycobacteriales</taxon>
        <taxon>Dietziaceae</taxon>
        <taxon>Dietzia</taxon>
    </lineage>
</organism>
<feature type="region of interest" description="Disordered" evidence="7">
    <location>
        <begin position="103"/>
        <end position="178"/>
    </location>
</feature>
<dbReference type="NCBIfam" id="NF005929">
    <property type="entry name" value="PRK07946.1"/>
    <property type="match status" value="1"/>
</dbReference>
<evidence type="ECO:0000256" key="5">
    <source>
        <dbReference type="ARBA" id="ARBA00022989"/>
    </source>
</evidence>
<reference evidence="9 10" key="1">
    <citation type="submission" date="2016-06" db="EMBL/GenBank/DDBJ databases">
        <title>Complete genome sequence of a saline-alkali tolerant type strain Dietzia timorensis ID05-A0528T.</title>
        <authorList>
            <person name="Wu X."/>
        </authorList>
    </citation>
    <scope>NUCLEOTIDE SEQUENCE [LARGE SCALE GENOMIC DNA]</scope>
    <source>
        <strain evidence="9 10">ID05-A0528</strain>
    </source>
</reference>
<proteinExistence type="inferred from homology"/>
<feature type="transmembrane region" description="Helical" evidence="8">
    <location>
        <begin position="30"/>
        <end position="51"/>
    </location>
</feature>
<comment type="similarity">
    <text evidence="2">Belongs to the CPA3 antiporters (TC 2.A.63) subunit C family.</text>
</comment>
<evidence type="ECO:0000313" key="9">
    <source>
        <dbReference type="EMBL" id="ANI93566.1"/>
    </source>
</evidence>
<dbReference type="OrthoDB" id="9799219at2"/>
<evidence type="ECO:0000256" key="3">
    <source>
        <dbReference type="ARBA" id="ARBA00022475"/>
    </source>
</evidence>
<dbReference type="AlphaFoldDB" id="A0A173LMR1"/>
<feature type="compositionally biased region" description="Basic and acidic residues" evidence="7">
    <location>
        <begin position="113"/>
        <end position="135"/>
    </location>
</feature>